<sequence>MFFHIMQIPSAAESLYFQSMIMVCDTTLGQTPKFTSKIGFRYKSPLAKVPAKVFDSCLERYPHLYGSDSRISSCLAELGVGLTCKPNFHQNDIHGDMFGLVASHLVTPLVSLHHKTGVYTFNKREHHKDPCRMPVVFFLDNVSSGADRIKCVYEKYYENCFYDIVEPKIIQKIPNVTCGLLFKKDKIVLNKWADFSDAPTHTPGGFSS</sequence>
<gene>
    <name evidence="1" type="ORF">DVH24_032298</name>
</gene>
<evidence type="ECO:0000313" key="2">
    <source>
        <dbReference type="Proteomes" id="UP000290289"/>
    </source>
</evidence>
<dbReference type="EMBL" id="RDQH01000335">
    <property type="protein sequence ID" value="RXH89941.1"/>
    <property type="molecule type" value="Genomic_DNA"/>
</dbReference>
<protein>
    <submittedName>
        <fullName evidence="1">Uncharacterized protein</fullName>
    </submittedName>
</protein>
<dbReference type="AlphaFoldDB" id="A0A498J963"/>
<reference evidence="1 2" key="1">
    <citation type="submission" date="2018-10" db="EMBL/GenBank/DDBJ databases">
        <title>A high-quality apple genome assembly.</title>
        <authorList>
            <person name="Hu J."/>
        </authorList>
    </citation>
    <scope>NUCLEOTIDE SEQUENCE [LARGE SCALE GENOMIC DNA]</scope>
    <source>
        <strain evidence="2">cv. HFTH1</strain>
        <tissue evidence="1">Young leaf</tissue>
    </source>
</reference>
<dbReference type="Pfam" id="PF04646">
    <property type="entry name" value="DUF604"/>
    <property type="match status" value="2"/>
</dbReference>
<name>A0A498J963_MALDO</name>
<organism evidence="1 2">
    <name type="scientific">Malus domestica</name>
    <name type="common">Apple</name>
    <name type="synonym">Pyrus malus</name>
    <dbReference type="NCBI Taxonomy" id="3750"/>
    <lineage>
        <taxon>Eukaryota</taxon>
        <taxon>Viridiplantae</taxon>
        <taxon>Streptophyta</taxon>
        <taxon>Embryophyta</taxon>
        <taxon>Tracheophyta</taxon>
        <taxon>Spermatophyta</taxon>
        <taxon>Magnoliopsida</taxon>
        <taxon>eudicotyledons</taxon>
        <taxon>Gunneridae</taxon>
        <taxon>Pentapetalae</taxon>
        <taxon>rosids</taxon>
        <taxon>fabids</taxon>
        <taxon>Rosales</taxon>
        <taxon>Rosaceae</taxon>
        <taxon>Amygdaloideae</taxon>
        <taxon>Maleae</taxon>
        <taxon>Malus</taxon>
    </lineage>
</organism>
<dbReference type="InterPro" id="IPR006740">
    <property type="entry name" value="DUF604"/>
</dbReference>
<evidence type="ECO:0000313" key="1">
    <source>
        <dbReference type="EMBL" id="RXH89941.1"/>
    </source>
</evidence>
<proteinExistence type="predicted"/>
<comment type="caution">
    <text evidence="1">The sequence shown here is derived from an EMBL/GenBank/DDBJ whole genome shotgun (WGS) entry which is preliminary data.</text>
</comment>
<dbReference type="PANTHER" id="PTHR10811">
    <property type="entry name" value="FRINGE-RELATED"/>
    <property type="match status" value="1"/>
</dbReference>
<accession>A0A498J963</accession>
<keyword evidence="2" id="KW-1185">Reference proteome</keyword>
<dbReference type="Proteomes" id="UP000290289">
    <property type="component" value="Chromosome 9"/>
</dbReference>
<dbReference type="STRING" id="3750.A0A498J963"/>